<dbReference type="EMBL" id="DNAN01000734">
    <property type="protein sequence ID" value="HAW78195.1"/>
    <property type="molecule type" value="Genomic_DNA"/>
</dbReference>
<gene>
    <name evidence="2" type="ORF">DCW74_20960</name>
</gene>
<feature type="region of interest" description="Disordered" evidence="1">
    <location>
        <begin position="88"/>
        <end position="193"/>
    </location>
</feature>
<feature type="compositionally biased region" description="Basic and acidic residues" evidence="1">
    <location>
        <begin position="88"/>
        <end position="98"/>
    </location>
</feature>
<feature type="compositionally biased region" description="Basic and acidic residues" evidence="1">
    <location>
        <begin position="105"/>
        <end position="114"/>
    </location>
</feature>
<evidence type="ECO:0000313" key="3">
    <source>
        <dbReference type="Proteomes" id="UP000263517"/>
    </source>
</evidence>
<evidence type="ECO:0000313" key="2">
    <source>
        <dbReference type="EMBL" id="HAW78195.1"/>
    </source>
</evidence>
<dbReference type="AlphaFoldDB" id="A0A350PA78"/>
<dbReference type="Proteomes" id="UP000263517">
    <property type="component" value="Unassembled WGS sequence"/>
</dbReference>
<protein>
    <submittedName>
        <fullName evidence="2">Uncharacterized protein</fullName>
    </submittedName>
</protein>
<accession>A0A350PA78</accession>
<comment type="caution">
    <text evidence="2">The sequence shown here is derived from an EMBL/GenBank/DDBJ whole genome shotgun (WGS) entry which is preliminary data.</text>
</comment>
<feature type="non-terminal residue" evidence="2">
    <location>
        <position position="1"/>
    </location>
</feature>
<name>A0A350PA78_9ALTE</name>
<evidence type="ECO:0000256" key="1">
    <source>
        <dbReference type="SAM" id="MobiDB-lite"/>
    </source>
</evidence>
<proteinExistence type="predicted"/>
<organism evidence="2 3">
    <name type="scientific">Alteromonas australica</name>
    <dbReference type="NCBI Taxonomy" id="589873"/>
    <lineage>
        <taxon>Bacteria</taxon>
        <taxon>Pseudomonadati</taxon>
        <taxon>Pseudomonadota</taxon>
        <taxon>Gammaproteobacteria</taxon>
        <taxon>Alteromonadales</taxon>
        <taxon>Alteromonadaceae</taxon>
        <taxon>Alteromonas/Salinimonas group</taxon>
        <taxon>Alteromonas</taxon>
    </lineage>
</organism>
<reference evidence="2 3" key="1">
    <citation type="journal article" date="2018" name="Nat. Biotechnol.">
        <title>A standardized bacterial taxonomy based on genome phylogeny substantially revises the tree of life.</title>
        <authorList>
            <person name="Parks D.H."/>
            <person name="Chuvochina M."/>
            <person name="Waite D.W."/>
            <person name="Rinke C."/>
            <person name="Skarshewski A."/>
            <person name="Chaumeil P.A."/>
            <person name="Hugenholtz P."/>
        </authorList>
    </citation>
    <scope>NUCLEOTIDE SEQUENCE [LARGE SCALE GENOMIC DNA]</scope>
    <source>
        <strain evidence="2">UBA11978</strain>
    </source>
</reference>
<sequence>GMNWIFNTKNLNLKPTVQAFHCWKPANRTDQRVQELPSWDNADDEGKELYMQVYFGGSRPISQLIGKKTEHSPGEAYRAKLQRAKRAEFGKKVEEAERHRLKRKATAEPEDLHELTLASPIPPNETPTASPVHSENEAEDDDGLGNLATPPEKRPTQGGKQPRHSYAAKQPRVPVRVPQGLVPPLTDEEDPPADEAGRCVLRNAQGILEAAEPLHKDFEQIMSLLYELRLNAKKSHVQKDMTSEQAQQIIELELELQRLASHFTSITGGFLNALGRIIHRDISTWHIICSRELNSAGGLKPLKTKNELKRSTKPTKLRKLMQRS</sequence>